<sequence>MTDVADLANGEYTAVVDSIEDGLATVFFERDGDEVGTAVLNADQLPEEGQHADAILTVTLVDGAIETAQYDPEQTTERSEAAQNRFDRLSRRPPSEDDS</sequence>
<evidence type="ECO:0000256" key="1">
    <source>
        <dbReference type="SAM" id="MobiDB-lite"/>
    </source>
</evidence>
<reference evidence="3" key="1">
    <citation type="submission" date="2017-06" db="EMBL/GenBank/DDBJ databases">
        <authorList>
            <person name="Varghese N."/>
            <person name="Submissions S."/>
        </authorList>
    </citation>
    <scope>NUCLEOTIDE SEQUENCE [LARGE SCALE GENOMIC DNA]</scope>
    <source>
        <strain evidence="3">DSM 19316</strain>
    </source>
</reference>
<dbReference type="Pfam" id="PF11213">
    <property type="entry name" value="DUF3006"/>
    <property type="match status" value="1"/>
</dbReference>
<dbReference type="RefSeq" id="WP_089308907.1">
    <property type="nucleotide sequence ID" value="NZ_FZNK01000008.1"/>
</dbReference>
<accession>A0A238Y390</accession>
<gene>
    <name evidence="2" type="ORF">SAMN06266787_10837</name>
</gene>
<dbReference type="InterPro" id="IPR021377">
    <property type="entry name" value="DUF3006"/>
</dbReference>
<feature type="compositionally biased region" description="Basic and acidic residues" evidence="1">
    <location>
        <begin position="75"/>
        <end position="99"/>
    </location>
</feature>
<feature type="region of interest" description="Disordered" evidence="1">
    <location>
        <begin position="68"/>
        <end position="99"/>
    </location>
</feature>
<evidence type="ECO:0008006" key="4">
    <source>
        <dbReference type="Google" id="ProtNLM"/>
    </source>
</evidence>
<protein>
    <recommendedName>
        <fullName evidence="4">DUF3006 domain-containing protein</fullName>
    </recommendedName>
</protein>
<organism evidence="2 3">
    <name type="scientific">Halorubrum ezzemoulense</name>
    <name type="common">Halorubrum chaoviator</name>
    <dbReference type="NCBI Taxonomy" id="337243"/>
    <lineage>
        <taxon>Archaea</taxon>
        <taxon>Methanobacteriati</taxon>
        <taxon>Methanobacteriota</taxon>
        <taxon>Stenosarchaea group</taxon>
        <taxon>Halobacteria</taxon>
        <taxon>Halobacteriales</taxon>
        <taxon>Haloferacaceae</taxon>
        <taxon>Halorubrum</taxon>
    </lineage>
</organism>
<evidence type="ECO:0000313" key="3">
    <source>
        <dbReference type="Proteomes" id="UP000198297"/>
    </source>
</evidence>
<dbReference type="AlphaFoldDB" id="A0A238Y390"/>
<dbReference type="Proteomes" id="UP000198297">
    <property type="component" value="Unassembled WGS sequence"/>
</dbReference>
<evidence type="ECO:0000313" key="2">
    <source>
        <dbReference type="EMBL" id="SNR65597.1"/>
    </source>
</evidence>
<dbReference type="EMBL" id="FZNK01000008">
    <property type="protein sequence ID" value="SNR65597.1"/>
    <property type="molecule type" value="Genomic_DNA"/>
</dbReference>
<proteinExistence type="predicted"/>
<name>A0A238Y390_HALEZ</name>